<protein>
    <submittedName>
        <fullName evidence="1">Uncharacterized protein</fullName>
    </submittedName>
</protein>
<comment type="caution">
    <text evidence="1">The sequence shown here is derived from an EMBL/GenBank/DDBJ whole genome shotgun (WGS) entry which is preliminary data.</text>
</comment>
<gene>
    <name evidence="1" type="ORF">PIB30_109658</name>
</gene>
<proteinExistence type="predicted"/>
<sequence>MHCFFLCSKALRVWQHFGFYPPSNCDLRASLSWIRLQCCKNIYLFCAIIWWVWRDRNNDTFSPSEPWRLEKVIALCRHSSHEFEFFASASRSTIPAALRLEWTPPHANCVKVNCDGSFFIQ</sequence>
<feature type="non-terminal residue" evidence="1">
    <location>
        <position position="121"/>
    </location>
</feature>
<dbReference type="Proteomes" id="UP001341840">
    <property type="component" value="Unassembled WGS sequence"/>
</dbReference>
<keyword evidence="2" id="KW-1185">Reference proteome</keyword>
<accession>A0ABU6X0F5</accession>
<evidence type="ECO:0000313" key="2">
    <source>
        <dbReference type="Proteomes" id="UP001341840"/>
    </source>
</evidence>
<reference evidence="1 2" key="1">
    <citation type="journal article" date="2023" name="Plants (Basel)">
        <title>Bridging the Gap: Combining Genomics and Transcriptomics Approaches to Understand Stylosanthes scabra, an Orphan Legume from the Brazilian Caatinga.</title>
        <authorList>
            <person name="Ferreira-Neto J.R.C."/>
            <person name="da Silva M.D."/>
            <person name="Binneck E."/>
            <person name="de Melo N.F."/>
            <person name="da Silva R.H."/>
            <person name="de Melo A.L.T.M."/>
            <person name="Pandolfi V."/>
            <person name="Bustamante F.O."/>
            <person name="Brasileiro-Vidal A.C."/>
            <person name="Benko-Iseppon A.M."/>
        </authorList>
    </citation>
    <scope>NUCLEOTIDE SEQUENCE [LARGE SCALE GENOMIC DNA]</scope>
    <source>
        <tissue evidence="1">Leaves</tissue>
    </source>
</reference>
<dbReference type="EMBL" id="JASCZI010186984">
    <property type="protein sequence ID" value="MED6190811.1"/>
    <property type="molecule type" value="Genomic_DNA"/>
</dbReference>
<organism evidence="1 2">
    <name type="scientific">Stylosanthes scabra</name>
    <dbReference type="NCBI Taxonomy" id="79078"/>
    <lineage>
        <taxon>Eukaryota</taxon>
        <taxon>Viridiplantae</taxon>
        <taxon>Streptophyta</taxon>
        <taxon>Embryophyta</taxon>
        <taxon>Tracheophyta</taxon>
        <taxon>Spermatophyta</taxon>
        <taxon>Magnoliopsida</taxon>
        <taxon>eudicotyledons</taxon>
        <taxon>Gunneridae</taxon>
        <taxon>Pentapetalae</taxon>
        <taxon>rosids</taxon>
        <taxon>fabids</taxon>
        <taxon>Fabales</taxon>
        <taxon>Fabaceae</taxon>
        <taxon>Papilionoideae</taxon>
        <taxon>50 kb inversion clade</taxon>
        <taxon>dalbergioids sensu lato</taxon>
        <taxon>Dalbergieae</taxon>
        <taxon>Pterocarpus clade</taxon>
        <taxon>Stylosanthes</taxon>
    </lineage>
</organism>
<name>A0ABU6X0F5_9FABA</name>
<evidence type="ECO:0000313" key="1">
    <source>
        <dbReference type="EMBL" id="MED6190811.1"/>
    </source>
</evidence>